<accession>A0ABM4DC81</accession>
<dbReference type="Proteomes" id="UP001652625">
    <property type="component" value="Chromosome 13"/>
</dbReference>
<sequence>MYGSETWAMNVEDVQCLERTEKKMIRWMFGVTLKDKKRSHDLRLRLGIVSVYDIVRQGRLRWFGHLERKDADDWVSACKELEVLEERVRSFRRVVVEKLRESVLHMIQKVKARKCLRSCIENSFITKSFCYK</sequence>
<evidence type="ECO:0000313" key="1">
    <source>
        <dbReference type="Proteomes" id="UP001652625"/>
    </source>
</evidence>
<dbReference type="GeneID" id="136089849"/>
<keyword evidence="1" id="KW-1185">Reference proteome</keyword>
<protein>
    <submittedName>
        <fullName evidence="2">Uncharacterized protein LOC136089849</fullName>
    </submittedName>
</protein>
<evidence type="ECO:0000313" key="2">
    <source>
        <dbReference type="RefSeq" id="XP_065672010.1"/>
    </source>
</evidence>
<dbReference type="RefSeq" id="XP_065672010.1">
    <property type="nucleotide sequence ID" value="XM_065815938.1"/>
</dbReference>
<name>A0ABM4DC81_HYDVU</name>
<proteinExistence type="predicted"/>
<gene>
    <name evidence="2" type="primary">LOC136089849</name>
</gene>
<reference evidence="2" key="1">
    <citation type="submission" date="2025-08" db="UniProtKB">
        <authorList>
            <consortium name="RefSeq"/>
        </authorList>
    </citation>
    <scope>IDENTIFICATION</scope>
</reference>
<organism evidence="1 2">
    <name type="scientific">Hydra vulgaris</name>
    <name type="common">Hydra</name>
    <name type="synonym">Hydra attenuata</name>
    <dbReference type="NCBI Taxonomy" id="6087"/>
    <lineage>
        <taxon>Eukaryota</taxon>
        <taxon>Metazoa</taxon>
        <taxon>Cnidaria</taxon>
        <taxon>Hydrozoa</taxon>
        <taxon>Hydroidolina</taxon>
        <taxon>Anthoathecata</taxon>
        <taxon>Aplanulata</taxon>
        <taxon>Hydridae</taxon>
        <taxon>Hydra</taxon>
    </lineage>
</organism>